<evidence type="ECO:0000256" key="4">
    <source>
        <dbReference type="ARBA" id="ARBA00019707"/>
    </source>
</evidence>
<reference evidence="9 10" key="1">
    <citation type="submission" date="2020-05" db="EMBL/GenBank/DDBJ databases">
        <title>Flexivirga sp. ID2601S isolated from air conditioner.</title>
        <authorList>
            <person name="Kim D.H."/>
        </authorList>
    </citation>
    <scope>NUCLEOTIDE SEQUENCE [LARGE SCALE GENOMIC DNA]</scope>
    <source>
        <strain evidence="9 10">ID2601S</strain>
    </source>
</reference>
<dbReference type="PANTHER" id="PTHR39289">
    <property type="match status" value="1"/>
</dbReference>
<dbReference type="CDD" id="cd06978">
    <property type="entry name" value="cupin_EctC"/>
    <property type="match status" value="1"/>
</dbReference>
<dbReference type="Pfam" id="PF06339">
    <property type="entry name" value="Ectoine_synth"/>
    <property type="match status" value="1"/>
</dbReference>
<evidence type="ECO:0000256" key="2">
    <source>
        <dbReference type="ARBA" id="ARBA00009637"/>
    </source>
</evidence>
<dbReference type="GO" id="GO:0033990">
    <property type="term" value="F:ectoine synthase activity"/>
    <property type="evidence" value="ECO:0007669"/>
    <property type="project" value="UniProtKB-EC"/>
</dbReference>
<gene>
    <name evidence="8" type="primary">ectC</name>
    <name evidence="9" type="ORF">HJ588_12825</name>
</gene>
<evidence type="ECO:0000256" key="6">
    <source>
        <dbReference type="ARBA" id="ARBA00033271"/>
    </source>
</evidence>
<dbReference type="Proteomes" id="UP000557772">
    <property type="component" value="Unassembled WGS sequence"/>
</dbReference>
<keyword evidence="10" id="KW-1185">Reference proteome</keyword>
<evidence type="ECO:0000313" key="9">
    <source>
        <dbReference type="EMBL" id="NNG40148.1"/>
    </source>
</evidence>
<dbReference type="InterPro" id="IPR011051">
    <property type="entry name" value="RmlC_Cupin_sf"/>
</dbReference>
<name>A0A849ALG8_9MICO</name>
<proteinExistence type="inferred from homology"/>
<dbReference type="RefSeq" id="WP_171156172.1">
    <property type="nucleotide sequence ID" value="NZ_JABENB010000002.1"/>
</dbReference>
<dbReference type="SUPFAM" id="SSF51182">
    <property type="entry name" value="RmlC-like cupins"/>
    <property type="match status" value="1"/>
</dbReference>
<comment type="caution">
    <text evidence="9">The sequence shown here is derived from an EMBL/GenBank/DDBJ whole genome shotgun (WGS) entry which is preliminary data.</text>
</comment>
<evidence type="ECO:0000256" key="3">
    <source>
        <dbReference type="ARBA" id="ARBA00013192"/>
    </source>
</evidence>
<comment type="similarity">
    <text evidence="2 8">Belongs to the ectoine synthase family.</text>
</comment>
<evidence type="ECO:0000256" key="1">
    <source>
        <dbReference type="ARBA" id="ARBA00005181"/>
    </source>
</evidence>
<dbReference type="InterPro" id="IPR014710">
    <property type="entry name" value="RmlC-like_jellyroll"/>
</dbReference>
<dbReference type="EMBL" id="JABENB010000002">
    <property type="protein sequence ID" value="NNG40148.1"/>
    <property type="molecule type" value="Genomic_DNA"/>
</dbReference>
<keyword evidence="5 8" id="KW-0456">Lyase</keyword>
<evidence type="ECO:0000256" key="5">
    <source>
        <dbReference type="ARBA" id="ARBA00023239"/>
    </source>
</evidence>
<dbReference type="EC" id="4.2.1.108" evidence="3 8"/>
<comment type="function">
    <text evidence="8">Catalyzes the circularization of gamma-N-acetyl-alpha,gamma-diaminobutyric acid (ADABA) to ectoine (1,4,5,6-tetrahydro-2-methyl-4-pyrimidine carboxylic acid), which is an excellent osmoprotectant.</text>
</comment>
<organism evidence="9 10">
    <name type="scientific">Flexivirga aerilata</name>
    <dbReference type="NCBI Taxonomy" id="1656889"/>
    <lineage>
        <taxon>Bacteria</taxon>
        <taxon>Bacillati</taxon>
        <taxon>Actinomycetota</taxon>
        <taxon>Actinomycetes</taxon>
        <taxon>Micrococcales</taxon>
        <taxon>Dermacoccaceae</taxon>
        <taxon>Flexivirga</taxon>
    </lineage>
</organism>
<evidence type="ECO:0000313" key="10">
    <source>
        <dbReference type="Proteomes" id="UP000557772"/>
    </source>
</evidence>
<dbReference type="HAMAP" id="MF_01255">
    <property type="entry name" value="Ectoine_synth"/>
    <property type="match status" value="1"/>
</dbReference>
<protein>
    <recommendedName>
        <fullName evidence="4 8">L-ectoine synthase</fullName>
        <ecNumber evidence="3 8">4.2.1.108</ecNumber>
    </recommendedName>
    <alternativeName>
        <fullName evidence="6 8">N-acetyldiaminobutyrate dehydratase</fullName>
    </alternativeName>
</protein>
<dbReference type="UniPathway" id="UPA00067">
    <property type="reaction ID" value="UER00123"/>
</dbReference>
<dbReference type="AlphaFoldDB" id="A0A849ALG8"/>
<dbReference type="InterPro" id="IPR010462">
    <property type="entry name" value="Ectoine_synth"/>
</dbReference>
<dbReference type="Gene3D" id="2.60.120.10">
    <property type="entry name" value="Jelly Rolls"/>
    <property type="match status" value="1"/>
</dbReference>
<dbReference type="NCBIfam" id="NF009806">
    <property type="entry name" value="PRK13290.1"/>
    <property type="match status" value="1"/>
</dbReference>
<dbReference type="PANTHER" id="PTHR39289:SF1">
    <property type="entry name" value="L-ECTOINE SYNTHASE"/>
    <property type="match status" value="1"/>
</dbReference>
<evidence type="ECO:0000256" key="8">
    <source>
        <dbReference type="HAMAP-Rule" id="MF_01255"/>
    </source>
</evidence>
<comment type="catalytic activity">
    <reaction evidence="7 8">
        <text>(2S)-4-acetamido-2-aminobutanoate = L-ectoine + H2O</text>
        <dbReference type="Rhea" id="RHEA:17281"/>
        <dbReference type="ChEBI" id="CHEBI:15377"/>
        <dbReference type="ChEBI" id="CHEBI:58515"/>
        <dbReference type="ChEBI" id="CHEBI:58929"/>
        <dbReference type="EC" id="4.2.1.108"/>
    </reaction>
</comment>
<evidence type="ECO:0000256" key="7">
    <source>
        <dbReference type="ARBA" id="ARBA00048714"/>
    </source>
</evidence>
<comment type="pathway">
    <text evidence="1 8">Amine and polyamine biosynthesis; ectoine biosynthesis; L-ectoine from L-aspartate 4-semialdehyde: step 3/3.</text>
</comment>
<dbReference type="GO" id="GO:0019491">
    <property type="term" value="P:ectoine biosynthetic process"/>
    <property type="evidence" value="ECO:0007669"/>
    <property type="project" value="UniProtKB-UniRule"/>
</dbReference>
<accession>A0A849ALG8</accession>
<sequence>MKVINLHDLDDTEHDVEHGNWRSRRFVLAKDGVGFSFHDTVLYAGTESDFWYAHHVECVYVYAGSGTLLNRDTGEEFPLAPGTVYLLDKHDKHTVRVEEEIHCACVFNPPVTGREVHDEHGVYPVIHEEAATA</sequence>